<protein>
    <recommendedName>
        <fullName evidence="4">Uncharacterized AAA domain-containing protein ycf46</fullName>
    </recommendedName>
</protein>
<evidence type="ECO:0000256" key="2">
    <source>
        <dbReference type="ARBA" id="ARBA00022840"/>
    </source>
</evidence>
<evidence type="ECO:0000256" key="3">
    <source>
        <dbReference type="ARBA" id="ARBA00038088"/>
    </source>
</evidence>
<name>L0HJQ9_METFS</name>
<keyword evidence="7" id="KW-1185">Reference proteome</keyword>
<dbReference type="Proteomes" id="UP000010824">
    <property type="component" value="Chromosome"/>
</dbReference>
<dbReference type="Gene3D" id="3.40.50.300">
    <property type="entry name" value="P-loop containing nucleotide triphosphate hydrolases"/>
    <property type="match status" value="1"/>
</dbReference>
<dbReference type="PANTHER" id="PTHR42960:SF1">
    <property type="entry name" value="YCF46 PROTEIN"/>
    <property type="match status" value="1"/>
</dbReference>
<dbReference type="KEGG" id="mfo:Metfor_2555"/>
<dbReference type="GO" id="GO:0016887">
    <property type="term" value="F:ATP hydrolysis activity"/>
    <property type="evidence" value="ECO:0007669"/>
    <property type="project" value="InterPro"/>
</dbReference>
<evidence type="ECO:0000313" key="6">
    <source>
        <dbReference type="EMBL" id="AGB03548.1"/>
    </source>
</evidence>
<dbReference type="PANTHER" id="PTHR42960">
    <property type="entry name" value="YCF46 PROTEIN"/>
    <property type="match status" value="1"/>
</dbReference>
<dbReference type="HOGENOM" id="CLU_023673_0_0_2"/>
<dbReference type="InterPro" id="IPR041569">
    <property type="entry name" value="AAA_lid_3"/>
</dbReference>
<dbReference type="STRING" id="593750.Metfor_2555"/>
<dbReference type="SUPFAM" id="SSF52540">
    <property type="entry name" value="P-loop containing nucleoside triphosphate hydrolases"/>
    <property type="match status" value="2"/>
</dbReference>
<dbReference type="RefSeq" id="WP_015286510.1">
    <property type="nucleotide sequence ID" value="NC_019943.1"/>
</dbReference>
<dbReference type="CDD" id="cd19507">
    <property type="entry name" value="RecA-like_Ycf46-like"/>
    <property type="match status" value="1"/>
</dbReference>
<reference evidence="7" key="1">
    <citation type="submission" date="2011-12" db="EMBL/GenBank/DDBJ databases">
        <title>Complete sequence of Methanoregula formicicum SMSP.</title>
        <authorList>
            <person name="Lucas S."/>
            <person name="Han J."/>
            <person name="Lapidus A."/>
            <person name="Cheng J.-F."/>
            <person name="Goodwin L."/>
            <person name="Pitluck S."/>
            <person name="Peters L."/>
            <person name="Ovchinnikova G."/>
            <person name="Teshima H."/>
            <person name="Detter J.C."/>
            <person name="Han C."/>
            <person name="Tapia R."/>
            <person name="Land M."/>
            <person name="Hauser L."/>
            <person name="Kyrpides N."/>
            <person name="Ivanova N."/>
            <person name="Pagani I."/>
            <person name="Imachi H."/>
            <person name="Tamaki H."/>
            <person name="Sekiguchi Y."/>
            <person name="Kamagata Y."/>
            <person name="Cadillo-Quiroz H."/>
            <person name="Zinder S."/>
            <person name="Liu W.-T."/>
            <person name="Woyke T."/>
        </authorList>
    </citation>
    <scope>NUCLEOTIDE SEQUENCE [LARGE SCALE GENOMIC DNA]</scope>
    <source>
        <strain evidence="7">DSM 22288 / NBRC 105244 / SMSP</strain>
    </source>
</reference>
<keyword evidence="1" id="KW-0547">Nucleotide-binding</keyword>
<evidence type="ECO:0000313" key="7">
    <source>
        <dbReference type="Proteomes" id="UP000010824"/>
    </source>
</evidence>
<dbReference type="Gene3D" id="1.10.8.60">
    <property type="match status" value="1"/>
</dbReference>
<dbReference type="OrthoDB" id="68116at2157"/>
<dbReference type="InterPro" id="IPR003593">
    <property type="entry name" value="AAA+_ATPase"/>
</dbReference>
<feature type="domain" description="AAA+ ATPase" evidence="5">
    <location>
        <begin position="266"/>
        <end position="399"/>
    </location>
</feature>
<evidence type="ECO:0000256" key="4">
    <source>
        <dbReference type="ARBA" id="ARBA00040480"/>
    </source>
</evidence>
<comment type="similarity">
    <text evidence="3">Belongs to the AAA ATPase family. Highly divergent.</text>
</comment>
<organism evidence="6 7">
    <name type="scientific">Methanoregula formicica (strain DSM 22288 / NBRC 105244 / SMSP)</name>
    <dbReference type="NCBI Taxonomy" id="593750"/>
    <lineage>
        <taxon>Archaea</taxon>
        <taxon>Methanobacteriati</taxon>
        <taxon>Methanobacteriota</taxon>
        <taxon>Stenosarchaea group</taxon>
        <taxon>Methanomicrobia</taxon>
        <taxon>Methanomicrobiales</taxon>
        <taxon>Methanoregulaceae</taxon>
        <taxon>Methanoregula</taxon>
    </lineage>
</organism>
<dbReference type="AlphaFoldDB" id="L0HJQ9"/>
<dbReference type="InterPro" id="IPR027417">
    <property type="entry name" value="P-loop_NTPase"/>
</dbReference>
<dbReference type="GO" id="GO:0005524">
    <property type="term" value="F:ATP binding"/>
    <property type="evidence" value="ECO:0007669"/>
    <property type="project" value="UniProtKB-KW"/>
</dbReference>
<evidence type="ECO:0000256" key="1">
    <source>
        <dbReference type="ARBA" id="ARBA00022741"/>
    </source>
</evidence>
<dbReference type="EMBL" id="CP003167">
    <property type="protein sequence ID" value="AGB03548.1"/>
    <property type="molecule type" value="Genomic_DNA"/>
</dbReference>
<keyword evidence="2" id="KW-0067">ATP-binding</keyword>
<dbReference type="GeneID" id="14309947"/>
<dbReference type="Pfam" id="PF17862">
    <property type="entry name" value="AAA_lid_3"/>
    <property type="match status" value="1"/>
</dbReference>
<evidence type="ECO:0000259" key="5">
    <source>
        <dbReference type="SMART" id="SM00382"/>
    </source>
</evidence>
<dbReference type="SMART" id="SM00382">
    <property type="entry name" value="AAA"/>
    <property type="match status" value="1"/>
</dbReference>
<gene>
    <name evidence="6" type="ordered locus">Metfor_2555</name>
</gene>
<accession>L0HJQ9</accession>
<dbReference type="eggNOG" id="arCOG01308">
    <property type="taxonomic scope" value="Archaea"/>
</dbReference>
<reference evidence="6 7" key="2">
    <citation type="journal article" date="2014" name="Genome Announc.">
        <title>Complete Genome Sequence of Methanoregula formicica SMSPT, a Mesophilic Hydrogenotrophic Methanogen Isolated from a Methanogenic Upflow Anaerobic Sludge Blanket Reactor.</title>
        <authorList>
            <person name="Yamamoto K."/>
            <person name="Tamaki H."/>
            <person name="Cadillo-Quiroz H."/>
            <person name="Imachi H."/>
            <person name="Kyrpides N."/>
            <person name="Woyke T."/>
            <person name="Goodwin L."/>
            <person name="Zinder S.H."/>
            <person name="Kamagata Y."/>
            <person name="Liu W.T."/>
        </authorList>
    </citation>
    <scope>NUCLEOTIDE SEQUENCE [LARGE SCALE GENOMIC DNA]</scope>
    <source>
        <strain evidence="7">DSM 22288 / NBRC 105244 / SMSP</strain>
    </source>
</reference>
<dbReference type="InParanoid" id="L0HJQ9"/>
<sequence precursor="true">MQIAEPDFSRRLNISLRARVTLIVVITPEEERAVSGIREVCESWDPSRQCIAWDCVGGFSVLVGPKTFPGQSRDPLAALDDMIKTGEDAVVILKDFHEYWNNPQVKRRIRNFSQEFRYNRRTIVILTPATRVPDEIRDEAVIVHFPPPNAAELSADLDTLITTSGITCSLTDGGREKIIQAALGMTLNQARRAFSKAIVAHGRLDDRDIDAIIAEKKDILSASDALEFYSYTETPENVGGLAVLKEWLVLRERAFTQEAKNFGLPAPKGIALIGIPGTGKSLTAKMIADIWHLPLLRLDVGSLFGSLVGESEERTRRALALAETISPCILWVDEIEKAFAFGSGDAGTSQRVFAHLLTWMQDKTSPCFVVATANNIAALPPELLRKGRFDEIFFLDLPTFEERREIFSVHLRKRKCIPAEFDLETLARESDGYVGAEIEQTIIDAMYRAFSENMRRVTTEDILTCMQAQVPLSVSQRETVAALRTWLAEGRAQSASRVTTSRAPMHGKTIALETFAHERP</sequence>
<dbReference type="Pfam" id="PF00004">
    <property type="entry name" value="AAA"/>
    <property type="match status" value="1"/>
</dbReference>
<dbReference type="InterPro" id="IPR052381">
    <property type="entry name" value="AAA_domain_protein"/>
</dbReference>
<proteinExistence type="inferred from homology"/>
<dbReference type="InterPro" id="IPR003959">
    <property type="entry name" value="ATPase_AAA_core"/>
</dbReference>